<comment type="function">
    <text evidence="13">Glucosidase involved in the degradation of cellulosic biomass. Active on lichenan.</text>
</comment>
<evidence type="ECO:0000313" key="19">
    <source>
        <dbReference type="EMBL" id="TMW62431.1"/>
    </source>
</evidence>
<dbReference type="InterPro" id="IPR001547">
    <property type="entry name" value="Glyco_hydro_5"/>
</dbReference>
<dbReference type="EMBL" id="SPLM01000073">
    <property type="protein sequence ID" value="TMW62431.1"/>
    <property type="molecule type" value="Genomic_DNA"/>
</dbReference>
<organism evidence="19 20">
    <name type="scientific">Pythium oligandrum</name>
    <name type="common">Mycoparasitic fungus</name>
    <dbReference type="NCBI Taxonomy" id="41045"/>
    <lineage>
        <taxon>Eukaryota</taxon>
        <taxon>Sar</taxon>
        <taxon>Stramenopiles</taxon>
        <taxon>Oomycota</taxon>
        <taxon>Peronosporomycetes</taxon>
        <taxon>Pythiales</taxon>
        <taxon>Pythiaceae</taxon>
        <taxon>Pythium</taxon>
    </lineage>
</organism>
<dbReference type="EC" id="3.2.1.58" evidence="14"/>
<evidence type="ECO:0000256" key="17">
    <source>
        <dbReference type="SAM" id="SignalP"/>
    </source>
</evidence>
<evidence type="ECO:0000313" key="20">
    <source>
        <dbReference type="Proteomes" id="UP000794436"/>
    </source>
</evidence>
<dbReference type="SUPFAM" id="SSF51445">
    <property type="entry name" value="(Trans)glycosidases"/>
    <property type="match status" value="1"/>
</dbReference>
<feature type="domain" description="Glycoside hydrolase family 5" evidence="18">
    <location>
        <begin position="95"/>
        <end position="347"/>
    </location>
</feature>
<evidence type="ECO:0000256" key="6">
    <source>
        <dbReference type="ARBA" id="ARBA00022968"/>
    </source>
</evidence>
<accession>A0A8K1FH80</accession>
<dbReference type="PROSITE" id="PS00659">
    <property type="entry name" value="GLYCOSYL_HYDROL_F5"/>
    <property type="match status" value="1"/>
</dbReference>
<comment type="similarity">
    <text evidence="2 16">Belongs to the glycosyl hydrolase 5 (cellulase A) family.</text>
</comment>
<gene>
    <name evidence="19" type="ORF">Poli38472_005049</name>
</gene>
<evidence type="ECO:0000259" key="18">
    <source>
        <dbReference type="Pfam" id="PF00150"/>
    </source>
</evidence>
<dbReference type="GO" id="GO:0005886">
    <property type="term" value="C:plasma membrane"/>
    <property type="evidence" value="ECO:0007669"/>
    <property type="project" value="UniProtKB-SubCell"/>
</dbReference>
<keyword evidence="5 16" id="KW-0378">Hydrolase</keyword>
<dbReference type="GO" id="GO:0009986">
    <property type="term" value="C:cell surface"/>
    <property type="evidence" value="ECO:0007669"/>
    <property type="project" value="TreeGrafter"/>
</dbReference>
<evidence type="ECO:0000256" key="14">
    <source>
        <dbReference type="ARBA" id="ARBA00038929"/>
    </source>
</evidence>
<dbReference type="PANTHER" id="PTHR31297:SF34">
    <property type="entry name" value="GLUCAN 1,3-BETA-GLUCOSIDASE 2"/>
    <property type="match status" value="1"/>
</dbReference>
<evidence type="ECO:0000256" key="9">
    <source>
        <dbReference type="ARBA" id="ARBA00023180"/>
    </source>
</evidence>
<dbReference type="Proteomes" id="UP000794436">
    <property type="component" value="Unassembled WGS sequence"/>
</dbReference>
<keyword evidence="3" id="KW-1003">Cell membrane</keyword>
<sequence length="393" mass="44625">MIAFKALQVLTLALMALGISAEDIQYKIRRGETPSRAVNLGSWLVGEYWMSYHSPAWAGVPEDVARGGEYAAMKYLGHEKGDKQFDEHRRTWIQIDDIKEIKTRGLNTVRVPVGFWMLNDDSSNEPSEQGKVYAPNSLYYLDQLIKNWTVQHEVAVMLSLHAHQGSQNGFDHSGPVMIGDKKWFESDENVKTSLNLAAFLAKRYKDQPSFLGLNLMNEPNNNDKQPILEKYYVDAYTRIRDAGNDCIIVTSPMLGQQTPPFMDHFMLPTDHPVGRPDLLYTNVWHELHAYFIWGYEGRGDQDVINAAAGYKTGFIDAWHGNPLFIGEFCLDGPNNSSFADRNALVQFGKTQLETFSHAKAGWAFGAWRHDDEQTSTSGWSMRQLLREHMLTLA</sequence>
<keyword evidence="6" id="KW-0735">Signal-anchor</keyword>
<evidence type="ECO:0000256" key="1">
    <source>
        <dbReference type="ARBA" id="ARBA00004401"/>
    </source>
</evidence>
<dbReference type="GO" id="GO:0004338">
    <property type="term" value="F:glucan exo-1,3-beta-glucosidase activity"/>
    <property type="evidence" value="ECO:0007669"/>
    <property type="project" value="UniProtKB-EC"/>
</dbReference>
<dbReference type="PANTHER" id="PTHR31297">
    <property type="entry name" value="GLUCAN ENDO-1,6-BETA-GLUCOSIDASE B"/>
    <property type="match status" value="1"/>
</dbReference>
<evidence type="ECO:0000256" key="5">
    <source>
        <dbReference type="ARBA" id="ARBA00022801"/>
    </source>
</evidence>
<keyword evidence="4" id="KW-0812">Transmembrane</keyword>
<dbReference type="GO" id="GO:0009251">
    <property type="term" value="P:glucan catabolic process"/>
    <property type="evidence" value="ECO:0007669"/>
    <property type="project" value="TreeGrafter"/>
</dbReference>
<dbReference type="FunFam" id="3.20.20.80:FF:000113">
    <property type="entry name" value="Glucan 1,3-beta-glucosidase"/>
    <property type="match status" value="1"/>
</dbReference>
<keyword evidence="10 16" id="KW-0326">Glycosidase</keyword>
<dbReference type="InterPro" id="IPR050386">
    <property type="entry name" value="Glycosyl_hydrolase_5"/>
</dbReference>
<dbReference type="InterPro" id="IPR018087">
    <property type="entry name" value="Glyco_hydro_5_CS"/>
</dbReference>
<evidence type="ECO:0000256" key="15">
    <source>
        <dbReference type="ARBA" id="ARBA00041260"/>
    </source>
</evidence>
<evidence type="ECO:0000256" key="4">
    <source>
        <dbReference type="ARBA" id="ARBA00022692"/>
    </source>
</evidence>
<evidence type="ECO:0000256" key="8">
    <source>
        <dbReference type="ARBA" id="ARBA00023136"/>
    </source>
</evidence>
<keyword evidence="20" id="KW-1185">Reference proteome</keyword>
<evidence type="ECO:0000256" key="11">
    <source>
        <dbReference type="ARBA" id="ARBA00023316"/>
    </source>
</evidence>
<keyword evidence="9" id="KW-0325">Glycoprotein</keyword>
<comment type="catalytic activity">
    <reaction evidence="12">
        <text>Successive hydrolysis of beta-D-glucose units from the non-reducing ends of (1-&gt;3)-beta-D-glucans, releasing alpha-glucose.</text>
        <dbReference type="EC" id="3.2.1.58"/>
    </reaction>
</comment>
<name>A0A8K1FH80_PYTOL</name>
<evidence type="ECO:0000256" key="13">
    <source>
        <dbReference type="ARBA" id="ARBA00037126"/>
    </source>
</evidence>
<reference evidence="19" key="1">
    <citation type="submission" date="2019-03" db="EMBL/GenBank/DDBJ databases">
        <title>Long read genome sequence of the mycoparasitic Pythium oligandrum ATCC 38472 isolated from sugarbeet rhizosphere.</title>
        <authorList>
            <person name="Gaulin E."/>
        </authorList>
    </citation>
    <scope>NUCLEOTIDE SEQUENCE</scope>
    <source>
        <strain evidence="19">ATCC 38472_TT</strain>
    </source>
</reference>
<keyword evidence="8" id="KW-0472">Membrane</keyword>
<keyword evidence="7" id="KW-1133">Transmembrane helix</keyword>
<dbReference type="GO" id="GO:0005576">
    <property type="term" value="C:extracellular region"/>
    <property type="evidence" value="ECO:0007669"/>
    <property type="project" value="TreeGrafter"/>
</dbReference>
<evidence type="ECO:0000256" key="12">
    <source>
        <dbReference type="ARBA" id="ARBA00036824"/>
    </source>
</evidence>
<comment type="caution">
    <text evidence="19">The sequence shown here is derived from an EMBL/GenBank/DDBJ whole genome shotgun (WGS) entry which is preliminary data.</text>
</comment>
<comment type="subcellular location">
    <subcellularLocation>
        <location evidence="1">Cell membrane</location>
        <topology evidence="1">Single-pass type II membrane protein</topology>
    </subcellularLocation>
</comment>
<dbReference type="OrthoDB" id="1887033at2759"/>
<dbReference type="Pfam" id="PF00150">
    <property type="entry name" value="Cellulase"/>
    <property type="match status" value="1"/>
</dbReference>
<keyword evidence="11" id="KW-0961">Cell wall biogenesis/degradation</keyword>
<evidence type="ECO:0000256" key="3">
    <source>
        <dbReference type="ARBA" id="ARBA00022475"/>
    </source>
</evidence>
<dbReference type="AlphaFoldDB" id="A0A8K1FH80"/>
<protein>
    <recommendedName>
        <fullName evidence="14">glucan 1,3-beta-glucosidase</fullName>
        <ecNumber evidence="14">3.2.1.58</ecNumber>
    </recommendedName>
    <alternativeName>
        <fullName evidence="15">Exo-1,3-beta-glucanase D</fullName>
    </alternativeName>
</protein>
<dbReference type="InterPro" id="IPR017853">
    <property type="entry name" value="GH"/>
</dbReference>
<evidence type="ECO:0000256" key="10">
    <source>
        <dbReference type="ARBA" id="ARBA00023295"/>
    </source>
</evidence>
<feature type="signal peptide" evidence="17">
    <location>
        <begin position="1"/>
        <end position="21"/>
    </location>
</feature>
<evidence type="ECO:0000256" key="7">
    <source>
        <dbReference type="ARBA" id="ARBA00022989"/>
    </source>
</evidence>
<feature type="chain" id="PRO_5035468942" description="glucan 1,3-beta-glucosidase" evidence="17">
    <location>
        <begin position="22"/>
        <end position="393"/>
    </location>
</feature>
<proteinExistence type="inferred from homology"/>
<dbReference type="GO" id="GO:0071555">
    <property type="term" value="P:cell wall organization"/>
    <property type="evidence" value="ECO:0007669"/>
    <property type="project" value="UniProtKB-KW"/>
</dbReference>
<evidence type="ECO:0000256" key="16">
    <source>
        <dbReference type="RuleBase" id="RU361153"/>
    </source>
</evidence>
<evidence type="ECO:0000256" key="2">
    <source>
        <dbReference type="ARBA" id="ARBA00005641"/>
    </source>
</evidence>
<dbReference type="Gene3D" id="3.20.20.80">
    <property type="entry name" value="Glycosidases"/>
    <property type="match status" value="1"/>
</dbReference>
<keyword evidence="17" id="KW-0732">Signal</keyword>